<dbReference type="Proteomes" id="UP001501594">
    <property type="component" value="Unassembled WGS sequence"/>
</dbReference>
<gene>
    <name evidence="3" type="ORF">GCM10022256_14970</name>
</gene>
<keyword evidence="2" id="KW-0472">Membrane</keyword>
<keyword evidence="2" id="KW-1133">Transmembrane helix</keyword>
<feature type="transmembrane region" description="Helical" evidence="2">
    <location>
        <begin position="180"/>
        <end position="203"/>
    </location>
</feature>
<feature type="transmembrane region" description="Helical" evidence="2">
    <location>
        <begin position="20"/>
        <end position="41"/>
    </location>
</feature>
<evidence type="ECO:0008006" key="5">
    <source>
        <dbReference type="Google" id="ProtNLM"/>
    </source>
</evidence>
<dbReference type="PANTHER" id="PTHR36844">
    <property type="entry name" value="PROTEASE PRSW"/>
    <property type="match status" value="1"/>
</dbReference>
<comment type="caution">
    <text evidence="3">The sequence shown here is derived from an EMBL/GenBank/DDBJ whole genome shotgun (WGS) entry which is preliminary data.</text>
</comment>
<feature type="transmembrane region" description="Helical" evidence="2">
    <location>
        <begin position="47"/>
        <end position="68"/>
    </location>
</feature>
<dbReference type="PANTHER" id="PTHR36844:SF1">
    <property type="entry name" value="PROTEASE PRSW"/>
    <property type="match status" value="1"/>
</dbReference>
<feature type="transmembrane region" description="Helical" evidence="2">
    <location>
        <begin position="215"/>
        <end position="243"/>
    </location>
</feature>
<feature type="transmembrane region" description="Helical" evidence="2">
    <location>
        <begin position="140"/>
        <end position="160"/>
    </location>
</feature>
<dbReference type="Pfam" id="PF13367">
    <property type="entry name" value="PrsW-protease"/>
    <property type="match status" value="1"/>
</dbReference>
<feature type="transmembrane region" description="Helical" evidence="2">
    <location>
        <begin position="263"/>
        <end position="291"/>
    </location>
</feature>
<name>A0ABP8E106_9MICO</name>
<keyword evidence="2" id="KW-0812">Transmembrane</keyword>
<dbReference type="EMBL" id="BAABAU010000001">
    <property type="protein sequence ID" value="GAA4265885.1"/>
    <property type="molecule type" value="Genomic_DNA"/>
</dbReference>
<feature type="transmembrane region" description="Helical" evidence="2">
    <location>
        <begin position="80"/>
        <end position="100"/>
    </location>
</feature>
<proteinExistence type="predicted"/>
<feature type="transmembrane region" description="Helical" evidence="2">
    <location>
        <begin position="106"/>
        <end position="128"/>
    </location>
</feature>
<feature type="region of interest" description="Disordered" evidence="1">
    <location>
        <begin position="300"/>
        <end position="325"/>
    </location>
</feature>
<protein>
    <recommendedName>
        <fullName evidence="5">RsiW-degrading membrane proteinase PrsW (M82 family)</fullName>
    </recommendedName>
</protein>
<dbReference type="RefSeq" id="WP_344794631.1">
    <property type="nucleotide sequence ID" value="NZ_BAABAU010000001.1"/>
</dbReference>
<evidence type="ECO:0000313" key="4">
    <source>
        <dbReference type="Proteomes" id="UP001501594"/>
    </source>
</evidence>
<evidence type="ECO:0000256" key="2">
    <source>
        <dbReference type="SAM" id="Phobius"/>
    </source>
</evidence>
<accession>A0ABP8E106</accession>
<evidence type="ECO:0000313" key="3">
    <source>
        <dbReference type="EMBL" id="GAA4265885.1"/>
    </source>
</evidence>
<evidence type="ECO:0000256" key="1">
    <source>
        <dbReference type="SAM" id="MobiDB-lite"/>
    </source>
</evidence>
<dbReference type="InterPro" id="IPR026898">
    <property type="entry name" value="PrsW"/>
</dbReference>
<organism evidence="3 4">
    <name type="scientific">Frondihabitans peucedani</name>
    <dbReference type="NCBI Taxonomy" id="598626"/>
    <lineage>
        <taxon>Bacteria</taxon>
        <taxon>Bacillati</taxon>
        <taxon>Actinomycetota</taxon>
        <taxon>Actinomycetes</taxon>
        <taxon>Micrococcales</taxon>
        <taxon>Microbacteriaceae</taxon>
        <taxon>Frondihabitans</taxon>
    </lineage>
</organism>
<sequence>MTDYRFSTAPIEHPHHRHGWWWKTLLGGFALWVLTIVVTAATGNANLVPTLILLGSFLVPFCVVLFVAERVVGSVSALQVILAFFVGGIFGVLGASLLESNLKQSVGMYVAVGFIEEFVKAVVLVFVARRVVPKTPGQGALLGATVGAGFAAFESAGYAFNAAITTQGIDLISLLHTEVLRAILAPVGHVLWTAILGAVIFGAARNERLRLTGRVIVAFVGVALLHALWDSLGGITSTIALIFTGNALQQLQYGFLSPRTQAAVSSLATVLYIVGVIVTAVLGIVALLVVLRHRRGTAQPQAPVPAEVSWPPPAGPRSGSSTSPR</sequence>
<reference evidence="4" key="1">
    <citation type="journal article" date="2019" name="Int. J. Syst. Evol. Microbiol.">
        <title>The Global Catalogue of Microorganisms (GCM) 10K type strain sequencing project: providing services to taxonomists for standard genome sequencing and annotation.</title>
        <authorList>
            <consortium name="The Broad Institute Genomics Platform"/>
            <consortium name="The Broad Institute Genome Sequencing Center for Infectious Disease"/>
            <person name="Wu L."/>
            <person name="Ma J."/>
        </authorList>
    </citation>
    <scope>NUCLEOTIDE SEQUENCE [LARGE SCALE GENOMIC DNA]</scope>
    <source>
        <strain evidence="4">JCM 17442</strain>
    </source>
</reference>
<keyword evidence="4" id="KW-1185">Reference proteome</keyword>